<dbReference type="Proteomes" id="UP001596989">
    <property type="component" value="Unassembled WGS sequence"/>
</dbReference>
<evidence type="ECO:0000256" key="1">
    <source>
        <dbReference type="ARBA" id="ARBA00022676"/>
    </source>
</evidence>
<evidence type="ECO:0000313" key="4">
    <source>
        <dbReference type="Proteomes" id="UP001596989"/>
    </source>
</evidence>
<dbReference type="SUPFAM" id="SSF53756">
    <property type="entry name" value="UDP-Glycosyltransferase/glycogen phosphorylase"/>
    <property type="match status" value="1"/>
</dbReference>
<dbReference type="EMBL" id="JBHTJZ010000005">
    <property type="protein sequence ID" value="MFD0958300.1"/>
    <property type="molecule type" value="Genomic_DNA"/>
</dbReference>
<dbReference type="Gene3D" id="3.40.50.2000">
    <property type="entry name" value="Glycogen Phosphorylase B"/>
    <property type="match status" value="2"/>
</dbReference>
<organism evidence="3 4">
    <name type="scientific">Paenibacillus chungangensis</name>
    <dbReference type="NCBI Taxonomy" id="696535"/>
    <lineage>
        <taxon>Bacteria</taxon>
        <taxon>Bacillati</taxon>
        <taxon>Bacillota</taxon>
        <taxon>Bacilli</taxon>
        <taxon>Bacillales</taxon>
        <taxon>Paenibacillaceae</taxon>
        <taxon>Paenibacillus</taxon>
    </lineage>
</organism>
<dbReference type="PANTHER" id="PTHR12526:SF629">
    <property type="entry name" value="TEICHURONIC ACID BIOSYNTHESIS GLYCOSYLTRANSFERASE TUAH-RELATED"/>
    <property type="match status" value="1"/>
</dbReference>
<reference evidence="4" key="1">
    <citation type="journal article" date="2019" name="Int. J. Syst. Evol. Microbiol.">
        <title>The Global Catalogue of Microorganisms (GCM) 10K type strain sequencing project: providing services to taxonomists for standard genome sequencing and annotation.</title>
        <authorList>
            <consortium name="The Broad Institute Genomics Platform"/>
            <consortium name="The Broad Institute Genome Sequencing Center for Infectious Disease"/>
            <person name="Wu L."/>
            <person name="Ma J."/>
        </authorList>
    </citation>
    <scope>NUCLEOTIDE SEQUENCE [LARGE SCALE GENOMIC DNA]</scope>
    <source>
        <strain evidence="4">CCUG 59129</strain>
    </source>
</reference>
<sequence>MKKIVKLIRKHSFLDVRVVQREARSLSAMGYPVTVLAPLYSGMLLDINRKPTSKAAYSGHLFQDEGVTFIPYHAKKIAKQVWEKNNRKMLLTLDSVEEPPPIHWDGLLTASLAADGDVYHAHEPATLYEAVVAKQLLRQQGKQVKVIYDAHELEEDTPLLKKLMSVTDHLITVSESIREIYKMRYPEVPVSVIYNSPFYADQQTTGDSTSLDKPFTIGYEGNLSLEKGDPFRIMSIIEKLVAAGLNVRFKILGQVALPYGMGKINVEKQLRNHSLIDWGWADYEQLNNHWRQVDAGYIFYDLKSANRIHALPNKLFSLMNNGIPIVVNAAKAMGTLIHRHQCGIVIPKESPSASDYAEQFVRLIHDRKLLHTLGENAREAIRTTYSWNVMEQRLKAVYESL</sequence>
<comment type="caution">
    <text evidence="3">The sequence shown here is derived from an EMBL/GenBank/DDBJ whole genome shotgun (WGS) entry which is preliminary data.</text>
</comment>
<accession>A0ABW3HLD4</accession>
<evidence type="ECO:0000256" key="2">
    <source>
        <dbReference type="ARBA" id="ARBA00022679"/>
    </source>
</evidence>
<name>A0ABW3HLD4_9BACL</name>
<keyword evidence="1" id="KW-0328">Glycosyltransferase</keyword>
<proteinExistence type="predicted"/>
<keyword evidence="2" id="KW-0808">Transferase</keyword>
<dbReference type="RefSeq" id="WP_377562034.1">
    <property type="nucleotide sequence ID" value="NZ_JBHTJZ010000005.1"/>
</dbReference>
<protein>
    <submittedName>
        <fullName evidence="3">Uncharacterized protein</fullName>
    </submittedName>
</protein>
<keyword evidence="4" id="KW-1185">Reference proteome</keyword>
<evidence type="ECO:0000313" key="3">
    <source>
        <dbReference type="EMBL" id="MFD0958300.1"/>
    </source>
</evidence>
<dbReference type="PANTHER" id="PTHR12526">
    <property type="entry name" value="GLYCOSYLTRANSFERASE"/>
    <property type="match status" value="1"/>
</dbReference>
<gene>
    <name evidence="3" type="ORF">ACFQ2I_02770</name>
</gene>